<gene>
    <name evidence="2" type="ORF">BXY66_0067</name>
</gene>
<evidence type="ECO:0000313" key="2">
    <source>
        <dbReference type="EMBL" id="TCL08036.1"/>
    </source>
</evidence>
<dbReference type="Pfam" id="PF13302">
    <property type="entry name" value="Acetyltransf_3"/>
    <property type="match status" value="1"/>
</dbReference>
<keyword evidence="2" id="KW-0808">Transferase</keyword>
<comment type="caution">
    <text evidence="2">The sequence shown here is derived from an EMBL/GenBank/DDBJ whole genome shotgun (WGS) entry which is preliminary data.</text>
</comment>
<dbReference type="PROSITE" id="PS51186">
    <property type="entry name" value="GNAT"/>
    <property type="match status" value="1"/>
</dbReference>
<dbReference type="InterPro" id="IPR051531">
    <property type="entry name" value="N-acetyltransferase"/>
</dbReference>
<dbReference type="Gene3D" id="3.40.630.30">
    <property type="match status" value="1"/>
</dbReference>
<dbReference type="PANTHER" id="PTHR43792:SF1">
    <property type="entry name" value="N-ACETYLTRANSFERASE DOMAIN-CONTAINING PROTEIN"/>
    <property type="match status" value="1"/>
</dbReference>
<dbReference type="Proteomes" id="UP000295673">
    <property type="component" value="Unassembled WGS sequence"/>
</dbReference>
<reference evidence="2 3" key="1">
    <citation type="submission" date="2019-03" db="EMBL/GenBank/DDBJ databases">
        <title>Genomic Encyclopedia of Archaeal and Bacterial Type Strains, Phase II (KMG-II): from individual species to whole genera.</title>
        <authorList>
            <person name="Goeker M."/>
        </authorList>
    </citation>
    <scope>NUCLEOTIDE SEQUENCE [LARGE SCALE GENOMIC DNA]</scope>
    <source>
        <strain evidence="2 3">DSM 26433</strain>
    </source>
</reference>
<feature type="domain" description="N-acetyltransferase" evidence="1">
    <location>
        <begin position="15"/>
        <end position="171"/>
    </location>
</feature>
<dbReference type="PANTHER" id="PTHR43792">
    <property type="entry name" value="GNAT FAMILY, PUTATIVE (AFU_ORTHOLOGUE AFUA_3G00765)-RELATED-RELATED"/>
    <property type="match status" value="1"/>
</dbReference>
<dbReference type="AlphaFoldDB" id="A0A4R1NII4"/>
<dbReference type="GO" id="GO:0016747">
    <property type="term" value="F:acyltransferase activity, transferring groups other than amino-acyl groups"/>
    <property type="evidence" value="ECO:0007669"/>
    <property type="project" value="InterPro"/>
</dbReference>
<proteinExistence type="predicted"/>
<dbReference type="OrthoDB" id="6293260at2"/>
<dbReference type="RefSeq" id="WP_132858203.1">
    <property type="nucleotide sequence ID" value="NZ_SMGR01000001.1"/>
</dbReference>
<protein>
    <submittedName>
        <fullName evidence="2">RimJ/RimL family protein N-acetyltransferase</fullName>
    </submittedName>
</protein>
<keyword evidence="3" id="KW-1185">Reference proteome</keyword>
<sequence>MSLSLNIPTVETDRLILRGFRESDLDAVYAFNQTERSHWVGGPKETRHECWRVIIGILGHWAVRGYGFWMIEEKATGTQAGGVGIIHHEGWDEPEIGWHLYEGFEGKGIAYEAALAARTYAAHNFAIPAPISYIDPKNTRSVALAKRLGATFERDGEVMGHACHVYRHPVTEVAA</sequence>
<dbReference type="InterPro" id="IPR000182">
    <property type="entry name" value="GNAT_dom"/>
</dbReference>
<name>A0A4R1NII4_9RHOB</name>
<accession>A0A4R1NII4</accession>
<evidence type="ECO:0000313" key="3">
    <source>
        <dbReference type="Proteomes" id="UP000295673"/>
    </source>
</evidence>
<evidence type="ECO:0000259" key="1">
    <source>
        <dbReference type="PROSITE" id="PS51186"/>
    </source>
</evidence>
<dbReference type="InterPro" id="IPR016181">
    <property type="entry name" value="Acyl_CoA_acyltransferase"/>
</dbReference>
<dbReference type="SUPFAM" id="SSF55729">
    <property type="entry name" value="Acyl-CoA N-acyltransferases (Nat)"/>
    <property type="match status" value="1"/>
</dbReference>
<organism evidence="2 3">
    <name type="scientific">Shimia isoporae</name>
    <dbReference type="NCBI Taxonomy" id="647720"/>
    <lineage>
        <taxon>Bacteria</taxon>
        <taxon>Pseudomonadati</taxon>
        <taxon>Pseudomonadota</taxon>
        <taxon>Alphaproteobacteria</taxon>
        <taxon>Rhodobacterales</taxon>
        <taxon>Roseobacteraceae</taxon>
    </lineage>
</organism>
<dbReference type="EMBL" id="SMGR01000001">
    <property type="protein sequence ID" value="TCL08036.1"/>
    <property type="molecule type" value="Genomic_DNA"/>
</dbReference>